<keyword evidence="1" id="KW-1003">Cell membrane</keyword>
<keyword evidence="4 8" id="KW-0812">Transmembrane</keyword>
<organism evidence="10 11">
    <name type="scientific">Planktosalinus lacus</name>
    <dbReference type="NCBI Taxonomy" id="1526573"/>
    <lineage>
        <taxon>Bacteria</taxon>
        <taxon>Pseudomonadati</taxon>
        <taxon>Bacteroidota</taxon>
        <taxon>Flavobacteriia</taxon>
        <taxon>Flavobacteriales</taxon>
        <taxon>Flavobacteriaceae</taxon>
        <taxon>Planktosalinus</taxon>
    </lineage>
</organism>
<dbReference type="Pfam" id="PF00535">
    <property type="entry name" value="Glycos_transf_2"/>
    <property type="match status" value="1"/>
</dbReference>
<proteinExistence type="predicted"/>
<feature type="domain" description="Glycosyltransferase 2-like" evidence="9">
    <location>
        <begin position="8"/>
        <end position="154"/>
    </location>
</feature>
<dbReference type="PANTHER" id="PTHR48090">
    <property type="entry name" value="UNDECAPRENYL-PHOSPHATE 4-DEOXY-4-FORMAMIDO-L-ARABINOSE TRANSFERASE-RELATED"/>
    <property type="match status" value="1"/>
</dbReference>
<keyword evidence="3 10" id="KW-0808">Transferase</keyword>
<evidence type="ECO:0000256" key="1">
    <source>
        <dbReference type="ARBA" id="ARBA00022475"/>
    </source>
</evidence>
<evidence type="ECO:0000256" key="5">
    <source>
        <dbReference type="ARBA" id="ARBA00022985"/>
    </source>
</evidence>
<dbReference type="Gene3D" id="3.90.550.10">
    <property type="entry name" value="Spore Coat Polysaccharide Biosynthesis Protein SpsA, Chain A"/>
    <property type="match status" value="1"/>
</dbReference>
<evidence type="ECO:0000313" key="10">
    <source>
        <dbReference type="EMBL" id="GGD84769.1"/>
    </source>
</evidence>
<dbReference type="InterPro" id="IPR001173">
    <property type="entry name" value="Glyco_trans_2-like"/>
</dbReference>
<keyword evidence="11" id="KW-1185">Reference proteome</keyword>
<keyword evidence="5" id="KW-0448">Lipopolysaccharide biosynthesis</keyword>
<feature type="transmembrane region" description="Helical" evidence="8">
    <location>
        <begin position="264"/>
        <end position="289"/>
    </location>
</feature>
<dbReference type="SUPFAM" id="SSF53448">
    <property type="entry name" value="Nucleotide-diphospho-sugar transferases"/>
    <property type="match status" value="1"/>
</dbReference>
<evidence type="ECO:0000256" key="6">
    <source>
        <dbReference type="ARBA" id="ARBA00022989"/>
    </source>
</evidence>
<dbReference type="InterPro" id="IPR050256">
    <property type="entry name" value="Glycosyltransferase_2"/>
</dbReference>
<reference evidence="10" key="2">
    <citation type="submission" date="2020-09" db="EMBL/GenBank/DDBJ databases">
        <authorList>
            <person name="Sun Q."/>
            <person name="Zhou Y."/>
        </authorList>
    </citation>
    <scope>NUCLEOTIDE SEQUENCE</scope>
    <source>
        <strain evidence="10">CGMCC 1.12924</strain>
    </source>
</reference>
<dbReference type="AlphaFoldDB" id="A0A8J2V917"/>
<dbReference type="RefSeq" id="WP_188439333.1">
    <property type="nucleotide sequence ID" value="NZ_BMGK01000002.1"/>
</dbReference>
<feature type="transmembrane region" description="Helical" evidence="8">
    <location>
        <begin position="231"/>
        <end position="252"/>
    </location>
</feature>
<dbReference type="InterPro" id="IPR029044">
    <property type="entry name" value="Nucleotide-diphossugar_trans"/>
</dbReference>
<evidence type="ECO:0000256" key="3">
    <source>
        <dbReference type="ARBA" id="ARBA00022679"/>
    </source>
</evidence>
<evidence type="ECO:0000259" key="9">
    <source>
        <dbReference type="Pfam" id="PF00535"/>
    </source>
</evidence>
<comment type="caution">
    <text evidence="10">The sequence shown here is derived from an EMBL/GenBank/DDBJ whole genome shotgun (WGS) entry which is preliminary data.</text>
</comment>
<protein>
    <submittedName>
        <fullName evidence="10">Glycosyl transferase family 2</fullName>
    </submittedName>
</protein>
<evidence type="ECO:0000256" key="8">
    <source>
        <dbReference type="SAM" id="Phobius"/>
    </source>
</evidence>
<gene>
    <name evidence="10" type="ORF">GCM10011312_05970</name>
</gene>
<keyword evidence="7 8" id="KW-0472">Membrane</keyword>
<evidence type="ECO:0000256" key="4">
    <source>
        <dbReference type="ARBA" id="ARBA00022692"/>
    </source>
</evidence>
<evidence type="ECO:0000313" key="11">
    <source>
        <dbReference type="Proteomes" id="UP000652231"/>
    </source>
</evidence>
<evidence type="ECO:0000256" key="2">
    <source>
        <dbReference type="ARBA" id="ARBA00022676"/>
    </source>
</evidence>
<keyword evidence="2" id="KW-0328">Glycosyltransferase</keyword>
<dbReference type="GO" id="GO:0009103">
    <property type="term" value="P:lipopolysaccharide biosynthetic process"/>
    <property type="evidence" value="ECO:0007669"/>
    <property type="project" value="UniProtKB-KW"/>
</dbReference>
<evidence type="ECO:0000256" key="7">
    <source>
        <dbReference type="ARBA" id="ARBA00023136"/>
    </source>
</evidence>
<reference evidence="10" key="1">
    <citation type="journal article" date="2014" name="Int. J. Syst. Evol. Microbiol.">
        <title>Complete genome sequence of Corynebacterium casei LMG S-19264T (=DSM 44701T), isolated from a smear-ripened cheese.</title>
        <authorList>
            <consortium name="US DOE Joint Genome Institute (JGI-PGF)"/>
            <person name="Walter F."/>
            <person name="Albersmeier A."/>
            <person name="Kalinowski J."/>
            <person name="Ruckert C."/>
        </authorList>
    </citation>
    <scope>NUCLEOTIDE SEQUENCE</scope>
    <source>
        <strain evidence="10">CGMCC 1.12924</strain>
    </source>
</reference>
<dbReference type="CDD" id="cd04187">
    <property type="entry name" value="DPM1_like_bac"/>
    <property type="match status" value="1"/>
</dbReference>
<dbReference type="Proteomes" id="UP000652231">
    <property type="component" value="Unassembled WGS sequence"/>
</dbReference>
<dbReference type="GO" id="GO:0005886">
    <property type="term" value="C:plasma membrane"/>
    <property type="evidence" value="ECO:0007669"/>
    <property type="project" value="TreeGrafter"/>
</dbReference>
<dbReference type="GO" id="GO:0016757">
    <property type="term" value="F:glycosyltransferase activity"/>
    <property type="evidence" value="ECO:0007669"/>
    <property type="project" value="UniProtKB-KW"/>
</dbReference>
<accession>A0A8J2V917</accession>
<sequence>MEINPKISFVSPVYQAEKSLDKLLFEIQRVMKDIGETYEIIFVDDRSTDKSWEVLQRLSSTHSEVRSFRLSKNFGQHPAILAGLSQSKGEWVVVLDCDLQDQPMEVLKLYNKTKEGYDIVLAKRKFRNDSIIKKFSSFLFSKIFSYFTNTRYDNEVANFGIYNKKVIQSILQISDYIQFFPLFVKLVGYNSTAVEVEHASRTEGKSNYSYKKLVKLAFNVIISYSNKPLKIFVKLGLSISFISFLVGLYHLYLALTNQILVLGYSSLIISIWFLSGVMITIIGVCGLYIGKIFDQTKRRPIYIIDEIL</sequence>
<dbReference type="EMBL" id="BMGK01000002">
    <property type="protein sequence ID" value="GGD84769.1"/>
    <property type="molecule type" value="Genomic_DNA"/>
</dbReference>
<dbReference type="PANTHER" id="PTHR48090:SF3">
    <property type="entry name" value="UNDECAPRENYL-PHOSPHATE 4-DEOXY-4-FORMAMIDO-L-ARABINOSE TRANSFERASE"/>
    <property type="match status" value="1"/>
</dbReference>
<name>A0A8J2V917_9FLAO</name>
<keyword evidence="6 8" id="KW-1133">Transmembrane helix</keyword>